<dbReference type="SUPFAM" id="SSF51430">
    <property type="entry name" value="NAD(P)-linked oxidoreductase"/>
    <property type="match status" value="1"/>
</dbReference>
<reference evidence="2 3" key="1">
    <citation type="submission" date="2016-10" db="EMBL/GenBank/DDBJ databases">
        <authorList>
            <person name="de Groot N.N."/>
        </authorList>
    </citation>
    <scope>NUCLEOTIDE SEQUENCE [LARGE SCALE GENOMIC DNA]</scope>
    <source>
        <strain evidence="2 3">CGMCC 1.10267</strain>
    </source>
</reference>
<dbReference type="EMBL" id="FNCS01000004">
    <property type="protein sequence ID" value="SDG59791.1"/>
    <property type="molecule type" value="Genomic_DNA"/>
</dbReference>
<dbReference type="OrthoDB" id="8394608at2"/>
<dbReference type="AlphaFoldDB" id="A0A1G7VJR1"/>
<feature type="domain" description="NADP-dependent oxidoreductase" evidence="1">
    <location>
        <begin position="15"/>
        <end position="310"/>
    </location>
</feature>
<dbReference type="Proteomes" id="UP000199495">
    <property type="component" value="Unassembled WGS sequence"/>
</dbReference>
<dbReference type="InterPro" id="IPR023210">
    <property type="entry name" value="NADP_OxRdtase_dom"/>
</dbReference>
<proteinExistence type="predicted"/>
<dbReference type="InterPro" id="IPR036812">
    <property type="entry name" value="NAD(P)_OxRdtase_dom_sf"/>
</dbReference>
<evidence type="ECO:0000259" key="1">
    <source>
        <dbReference type="Pfam" id="PF00248"/>
    </source>
</evidence>
<dbReference type="PANTHER" id="PTHR43312:SF1">
    <property type="entry name" value="NADP-DEPENDENT OXIDOREDUCTASE DOMAIN-CONTAINING PROTEIN"/>
    <property type="match status" value="1"/>
</dbReference>
<name>A0A1G7VJR1_9HYPH</name>
<sequence length="325" mass="35630">MRLRRLGKTGFQVSEIGLGTWQLGGDFGPVEDHDASTILANASRLGVNFWDTADVYGNGLSEHRIGTFYGKPEDVVVATKVGRSSALYPDKYTKGGIRESLEDSARRLCIETIDLAQLHCVPRDVLEDGQIFGWMDELQSEGLIRNWGASVETIAEAEICLAQPGLSTLQIIFNIFRQDAAESLLDRAKNADVGIIVRLPLASGLLSGKYTADTEFSPSDHRNYNRNGDAFSVGETFGGIPFETGVELADSLRGYVPESTRMSLFALRWILDHEAVSTIIAGVSRPDQIAVNAEASDMPNLPPETHEALTTYYAEKVRPHIRGEI</sequence>
<keyword evidence="3" id="KW-1185">Reference proteome</keyword>
<dbReference type="RefSeq" id="WP_090595312.1">
    <property type="nucleotide sequence ID" value="NZ_FNCS01000004.1"/>
</dbReference>
<dbReference type="Gene3D" id="3.20.20.100">
    <property type="entry name" value="NADP-dependent oxidoreductase domain"/>
    <property type="match status" value="1"/>
</dbReference>
<dbReference type="CDD" id="cd19086">
    <property type="entry name" value="AKR_AKR11C1"/>
    <property type="match status" value="1"/>
</dbReference>
<gene>
    <name evidence="2" type="ORF">SAMN04487974_104169</name>
</gene>
<dbReference type="PANTHER" id="PTHR43312">
    <property type="entry name" value="D-THREO-ALDOSE 1-DEHYDROGENASE"/>
    <property type="match status" value="1"/>
</dbReference>
<dbReference type="STRING" id="440168.SAMN04487974_104169"/>
<dbReference type="Pfam" id="PF00248">
    <property type="entry name" value="Aldo_ket_red"/>
    <property type="match status" value="1"/>
</dbReference>
<organism evidence="2 3">
    <name type="scientific">Pelagibacterium luteolum</name>
    <dbReference type="NCBI Taxonomy" id="440168"/>
    <lineage>
        <taxon>Bacteria</taxon>
        <taxon>Pseudomonadati</taxon>
        <taxon>Pseudomonadota</taxon>
        <taxon>Alphaproteobacteria</taxon>
        <taxon>Hyphomicrobiales</taxon>
        <taxon>Devosiaceae</taxon>
        <taxon>Pelagibacterium</taxon>
    </lineage>
</organism>
<evidence type="ECO:0000313" key="3">
    <source>
        <dbReference type="Proteomes" id="UP000199495"/>
    </source>
</evidence>
<evidence type="ECO:0000313" key="2">
    <source>
        <dbReference type="EMBL" id="SDG59791.1"/>
    </source>
</evidence>
<protein>
    <submittedName>
        <fullName evidence="2">Predicted oxidoreductase</fullName>
    </submittedName>
</protein>
<accession>A0A1G7VJR1</accession>
<dbReference type="InterPro" id="IPR053135">
    <property type="entry name" value="AKR2_Oxidoreductase"/>
</dbReference>